<protein>
    <submittedName>
        <fullName evidence="1">12243_t:CDS:1</fullName>
    </submittedName>
</protein>
<feature type="non-terminal residue" evidence="1">
    <location>
        <position position="1"/>
    </location>
</feature>
<evidence type="ECO:0000313" key="2">
    <source>
        <dbReference type="Proteomes" id="UP000789702"/>
    </source>
</evidence>
<comment type="caution">
    <text evidence="1">The sequence shown here is derived from an EMBL/GenBank/DDBJ whole genome shotgun (WGS) entry which is preliminary data.</text>
</comment>
<accession>A0ACA9KYV2</accession>
<keyword evidence="2" id="KW-1185">Reference proteome</keyword>
<dbReference type="Proteomes" id="UP000789702">
    <property type="component" value="Unassembled WGS sequence"/>
</dbReference>
<sequence>NSAPPKLSKPSEPLVLKEEPEPKKEKEKIEDSAPKRLVETRRISDQCLCIDHLAIILETYSYQEDLLAMFENVEDQISNIYRKELARLKILK</sequence>
<evidence type="ECO:0000313" key="1">
    <source>
        <dbReference type="EMBL" id="CAG8501026.1"/>
    </source>
</evidence>
<organism evidence="1 2">
    <name type="scientific">Dentiscutata heterogama</name>
    <dbReference type="NCBI Taxonomy" id="1316150"/>
    <lineage>
        <taxon>Eukaryota</taxon>
        <taxon>Fungi</taxon>
        <taxon>Fungi incertae sedis</taxon>
        <taxon>Mucoromycota</taxon>
        <taxon>Glomeromycotina</taxon>
        <taxon>Glomeromycetes</taxon>
        <taxon>Diversisporales</taxon>
        <taxon>Gigasporaceae</taxon>
        <taxon>Dentiscutata</taxon>
    </lineage>
</organism>
<dbReference type="EMBL" id="CAJVPU010002432">
    <property type="protein sequence ID" value="CAG8501026.1"/>
    <property type="molecule type" value="Genomic_DNA"/>
</dbReference>
<name>A0ACA9KYV2_9GLOM</name>
<gene>
    <name evidence="1" type="ORF">DHETER_LOCUS3008</name>
</gene>
<proteinExistence type="predicted"/>
<reference evidence="1" key="1">
    <citation type="submission" date="2021-06" db="EMBL/GenBank/DDBJ databases">
        <authorList>
            <person name="Kallberg Y."/>
            <person name="Tangrot J."/>
            <person name="Rosling A."/>
        </authorList>
    </citation>
    <scope>NUCLEOTIDE SEQUENCE</scope>
    <source>
        <strain evidence="1">IL203A</strain>
    </source>
</reference>